<evidence type="ECO:0000256" key="1">
    <source>
        <dbReference type="SAM" id="MobiDB-lite"/>
    </source>
</evidence>
<dbReference type="AlphaFoldDB" id="A0AAV1HSK7"/>
<feature type="region of interest" description="Disordered" evidence="1">
    <location>
        <begin position="701"/>
        <end position="735"/>
    </location>
</feature>
<sequence length="989" mass="105207">MPMNHVSLDELDALLGNEDEGLFDEEGEQYEQFLRVLRGEEDLRELLDDDDDEDEDFTLDWDELMGPNPFGQDEGGEPPPLRRSQRRCNYVYQNKNERPGHRERELESTIRIQAKQLKPLLPGGAGSAASPPSPAGQRGWGAPHTQRLRALLAQHAQLLTTTFTMAILTPSGSQIAGTAGQMLHALQSMPQWLWSPVLEGVTFAVSKATSLHEAAASISQLPPCFTSALLPNAWSAQMSEGWLSGEDLLLARAMRRFGKQQLKIQQYFLPTRTVADISARIKHLTRISAPPNPVKAANQRNVDPLQPHEIRTIDEQLRFLGKQPKRWEIIVNQHLPYRTVSHVSKLWAAHQASLQQSGPGSLHWSLIGEAGPSCMQHGEAFLQRPGVPDGMPAPAGQLPPFPSSTHCVQDAQPGIATGALLYAQAFSHQAAPSQLQHPQHSTGAAELQAAPPAHVHSVMLSTQANLAAQQPATALYQNNAGVMIPAMAAASKAMAGAVPYSQAHAQPPALYASQHPPAPHADLQAAGARIGQHHAQQGQESSSGAQLQQQYSNSVAAEHDAAAPQRPQLKPEDAPSDRLLPDNQRAQDLSRSLPASQRSVMPRTRPRKRKQPAPSHGSISEALPEPSLDDVLLSAVNERVRQDTAGRRAARGAGRGRSSVAAAAQSGLRGLPGPTHAQIAASTQLAARLAPAALLAVGSPTRPAQQASLPAPQASQSPPFWHLSPSSPPLSASPAAMVPPLNSQPAAAAGASAAAASRYWAGNPVAGILHDALRTQSPQQGLPACAPAADAAPDRLPNVEPGQSQAVCQTEAEQQQHGTAAMCMQGAAAARPAHPRCRKSLEFIVPTQAGSAQPEQPQPEAGELNGGSTFSDALQCAEPARSEQQHPIPGAISGAECAGAAPQQGAQAMQGSDAELMIGGVSTRWTKAEDTAILHAALKTNGTLTVDSCARIMKLPRDQNSWPLPRSAKHIRVRLDWLLTRLLSGGKKA</sequence>
<accession>A0AAV1HSK7</accession>
<feature type="compositionally biased region" description="Low complexity" evidence="1">
    <location>
        <begin position="703"/>
        <end position="735"/>
    </location>
</feature>
<feature type="region of interest" description="Disordered" evidence="1">
    <location>
        <begin position="527"/>
        <end position="626"/>
    </location>
</feature>
<feature type="compositionally biased region" description="Low complexity" evidence="1">
    <location>
        <begin position="533"/>
        <end position="550"/>
    </location>
</feature>
<evidence type="ECO:0000313" key="3">
    <source>
        <dbReference type="Proteomes" id="UP001314263"/>
    </source>
</evidence>
<gene>
    <name evidence="2" type="ORF">CVIRNUC_000964</name>
</gene>
<dbReference type="EMBL" id="CAUYUE010000002">
    <property type="protein sequence ID" value="CAK0737896.1"/>
    <property type="molecule type" value="Genomic_DNA"/>
</dbReference>
<feature type="region of interest" description="Disordered" evidence="1">
    <location>
        <begin position="848"/>
        <end position="871"/>
    </location>
</feature>
<feature type="compositionally biased region" description="Acidic residues" evidence="1">
    <location>
        <begin position="47"/>
        <end position="63"/>
    </location>
</feature>
<dbReference type="Proteomes" id="UP001314263">
    <property type="component" value="Unassembled WGS sequence"/>
</dbReference>
<feature type="compositionally biased region" description="Basic and acidic residues" evidence="1">
    <location>
        <begin position="569"/>
        <end position="580"/>
    </location>
</feature>
<keyword evidence="3" id="KW-1185">Reference proteome</keyword>
<comment type="caution">
    <text evidence="2">The sequence shown here is derived from an EMBL/GenBank/DDBJ whole genome shotgun (WGS) entry which is preliminary data.</text>
</comment>
<evidence type="ECO:0000313" key="2">
    <source>
        <dbReference type="EMBL" id="CAK0737896.1"/>
    </source>
</evidence>
<proteinExistence type="predicted"/>
<organism evidence="2 3">
    <name type="scientific">Coccomyxa viridis</name>
    <dbReference type="NCBI Taxonomy" id="1274662"/>
    <lineage>
        <taxon>Eukaryota</taxon>
        <taxon>Viridiplantae</taxon>
        <taxon>Chlorophyta</taxon>
        <taxon>core chlorophytes</taxon>
        <taxon>Trebouxiophyceae</taxon>
        <taxon>Trebouxiophyceae incertae sedis</taxon>
        <taxon>Coccomyxaceae</taxon>
        <taxon>Coccomyxa</taxon>
    </lineage>
</organism>
<feature type="compositionally biased region" description="Polar residues" evidence="1">
    <location>
        <begin position="584"/>
        <end position="599"/>
    </location>
</feature>
<reference evidence="2 3" key="1">
    <citation type="submission" date="2023-10" db="EMBL/GenBank/DDBJ databases">
        <authorList>
            <person name="Maclean D."/>
            <person name="Macfadyen A."/>
        </authorList>
    </citation>
    <scope>NUCLEOTIDE SEQUENCE [LARGE SCALE GENOMIC DNA]</scope>
</reference>
<feature type="compositionally biased region" description="Low complexity" evidence="1">
    <location>
        <begin position="656"/>
        <end position="667"/>
    </location>
</feature>
<feature type="region of interest" description="Disordered" evidence="1">
    <location>
        <begin position="46"/>
        <end position="85"/>
    </location>
</feature>
<name>A0AAV1HSK7_9CHLO</name>
<protein>
    <submittedName>
        <fullName evidence="2">Uncharacterized protein</fullName>
    </submittedName>
</protein>
<feature type="region of interest" description="Disordered" evidence="1">
    <location>
        <begin position="642"/>
        <end position="669"/>
    </location>
</feature>
<feature type="region of interest" description="Disordered" evidence="1">
    <location>
        <begin position="120"/>
        <end position="142"/>
    </location>
</feature>